<name>A0A381W6G5_9ZZZZ</name>
<gene>
    <name evidence="1" type="ORF">METZ01_LOCUS100402</name>
</gene>
<sequence length="114" mass="13236">MPMMLGFSHHRSGQLQKELDRIVDELPQLGVQKCILLNPLYPGSVSINTTLRLVMILPEDRTFVRRADFFYGHLWPNVAVEFLHYTPEEIKEISHSNTALSKEIKEGQLIYEQQ</sequence>
<evidence type="ECO:0000313" key="1">
    <source>
        <dbReference type="EMBL" id="SVA47548.1"/>
    </source>
</evidence>
<dbReference type="EMBL" id="UINC01010712">
    <property type="protein sequence ID" value="SVA47548.1"/>
    <property type="molecule type" value="Genomic_DNA"/>
</dbReference>
<organism evidence="1">
    <name type="scientific">marine metagenome</name>
    <dbReference type="NCBI Taxonomy" id="408172"/>
    <lineage>
        <taxon>unclassified sequences</taxon>
        <taxon>metagenomes</taxon>
        <taxon>ecological metagenomes</taxon>
    </lineage>
</organism>
<reference evidence="1" key="1">
    <citation type="submission" date="2018-05" db="EMBL/GenBank/DDBJ databases">
        <authorList>
            <person name="Lanie J.A."/>
            <person name="Ng W.-L."/>
            <person name="Kazmierczak K.M."/>
            <person name="Andrzejewski T.M."/>
            <person name="Davidsen T.M."/>
            <person name="Wayne K.J."/>
            <person name="Tettelin H."/>
            <person name="Glass J.I."/>
            <person name="Rusch D."/>
            <person name="Podicherti R."/>
            <person name="Tsui H.-C.T."/>
            <person name="Winkler M.E."/>
        </authorList>
    </citation>
    <scope>NUCLEOTIDE SEQUENCE</scope>
</reference>
<dbReference type="AlphaFoldDB" id="A0A381W6G5"/>
<accession>A0A381W6G5</accession>
<protein>
    <submittedName>
        <fullName evidence="1">Uncharacterized protein</fullName>
    </submittedName>
</protein>
<proteinExistence type="predicted"/>